<evidence type="ECO:0000256" key="1">
    <source>
        <dbReference type="SAM" id="MobiDB-lite"/>
    </source>
</evidence>
<evidence type="ECO:0000313" key="2">
    <source>
        <dbReference type="EMBL" id="KAK9024350.1"/>
    </source>
</evidence>
<comment type="caution">
    <text evidence="2">The sequence shown here is derived from an EMBL/GenBank/DDBJ whole genome shotgun (WGS) entry which is preliminary data.</text>
</comment>
<reference evidence="2 3" key="1">
    <citation type="journal article" date="2024" name="G3 (Bethesda)">
        <title>Genome assembly of Hibiscus sabdariffa L. provides insights into metabolisms of medicinal natural products.</title>
        <authorList>
            <person name="Kim T."/>
        </authorList>
    </citation>
    <scope>NUCLEOTIDE SEQUENCE [LARGE SCALE GENOMIC DNA]</scope>
    <source>
        <strain evidence="2">TK-2024</strain>
        <tissue evidence="2">Old leaves</tissue>
    </source>
</reference>
<protein>
    <submittedName>
        <fullName evidence="2">Uncharacterized protein</fullName>
    </submittedName>
</protein>
<gene>
    <name evidence="2" type="ORF">V6N11_004517</name>
</gene>
<organism evidence="2 3">
    <name type="scientific">Hibiscus sabdariffa</name>
    <name type="common">roselle</name>
    <dbReference type="NCBI Taxonomy" id="183260"/>
    <lineage>
        <taxon>Eukaryota</taxon>
        <taxon>Viridiplantae</taxon>
        <taxon>Streptophyta</taxon>
        <taxon>Embryophyta</taxon>
        <taxon>Tracheophyta</taxon>
        <taxon>Spermatophyta</taxon>
        <taxon>Magnoliopsida</taxon>
        <taxon>eudicotyledons</taxon>
        <taxon>Gunneridae</taxon>
        <taxon>Pentapetalae</taxon>
        <taxon>rosids</taxon>
        <taxon>malvids</taxon>
        <taxon>Malvales</taxon>
        <taxon>Malvaceae</taxon>
        <taxon>Malvoideae</taxon>
        <taxon>Hibiscus</taxon>
    </lineage>
</organism>
<dbReference type="Proteomes" id="UP001396334">
    <property type="component" value="Unassembled WGS sequence"/>
</dbReference>
<keyword evidence="3" id="KW-1185">Reference proteome</keyword>
<proteinExistence type="predicted"/>
<evidence type="ECO:0000313" key="3">
    <source>
        <dbReference type="Proteomes" id="UP001396334"/>
    </source>
</evidence>
<dbReference type="EMBL" id="JBBPBN010000015">
    <property type="protein sequence ID" value="KAK9024350.1"/>
    <property type="molecule type" value="Genomic_DNA"/>
</dbReference>
<feature type="region of interest" description="Disordered" evidence="1">
    <location>
        <begin position="137"/>
        <end position="161"/>
    </location>
</feature>
<feature type="compositionally biased region" description="Basic residues" evidence="1">
    <location>
        <begin position="137"/>
        <end position="149"/>
    </location>
</feature>
<sequence length="207" mass="22502">MGKSPFVDPKGLEFEEHSRSVSGANVACNGAKFTRSKPRILVPNVKGRGPGDVHLVEAEEGGQLRDNLECSSLGCKSDSLFEVQVEGGSEASLGSGHSISIEPKLDPSTGLYSIKPKLDSSLGRKQIFGFLPYRGKRSGGSRVSHLKSNSKRDAKEGSNMKSNLLLKEAKETLEVCESLGLKFDDKEEVILDRFMEQEVDAANKARY</sequence>
<accession>A0ABR2SH21</accession>
<name>A0ABR2SH21_9ROSI</name>